<evidence type="ECO:0000313" key="6">
    <source>
        <dbReference type="Proteomes" id="UP000225433"/>
    </source>
</evidence>
<reference evidence="5 6" key="2">
    <citation type="journal article" date="2017" name="Nat. Microbiol.">
        <title>Natural product diversity associated with the nematode symbionts Photorhabdus and Xenorhabdus.</title>
        <authorList>
            <person name="Tobias N.J."/>
            <person name="Wolff H."/>
            <person name="Djahanschiri B."/>
            <person name="Grundmann F."/>
            <person name="Kronenwerth M."/>
            <person name="Shi Y.M."/>
            <person name="Simonyi S."/>
            <person name="Grun P."/>
            <person name="Shapiro-Ilan D."/>
            <person name="Pidot S.J."/>
            <person name="Stinear T.P."/>
            <person name="Ebersberger I."/>
            <person name="Bode H.B."/>
        </authorList>
    </citation>
    <scope>NUCLEOTIDE SEQUENCE [LARGE SCALE GENOMIC DNA]</scope>
    <source>
        <strain evidence="5 6">DSM 17903</strain>
    </source>
</reference>
<dbReference type="SUPFAM" id="SSF52777">
    <property type="entry name" value="CoA-dependent acyltransferases"/>
    <property type="match status" value="4"/>
</dbReference>
<accession>A0A1V0M4F2</accession>
<evidence type="ECO:0000259" key="3">
    <source>
        <dbReference type="PROSITE" id="PS50075"/>
    </source>
</evidence>
<dbReference type="InterPro" id="IPR020806">
    <property type="entry name" value="PKS_PP-bd"/>
</dbReference>
<dbReference type="RefSeq" id="WP_099140012.1">
    <property type="nucleotide sequence ID" value="NZ_CAWNQJ010000035.1"/>
</dbReference>
<evidence type="ECO:0000256" key="1">
    <source>
        <dbReference type="ARBA" id="ARBA00022450"/>
    </source>
</evidence>
<dbReference type="Gene3D" id="3.30.559.30">
    <property type="entry name" value="Nonribosomal peptide synthetase, condensation domain"/>
    <property type="match status" value="2"/>
</dbReference>
<dbReference type="Pfam" id="PF00550">
    <property type="entry name" value="PP-binding"/>
    <property type="match status" value="2"/>
</dbReference>
<dbReference type="PANTHER" id="PTHR45527">
    <property type="entry name" value="NONRIBOSOMAL PEPTIDE SYNTHETASE"/>
    <property type="match status" value="1"/>
</dbReference>
<dbReference type="Gene3D" id="3.30.559.10">
    <property type="entry name" value="Chloramphenicol acetyltransferase-like domain"/>
    <property type="match status" value="2"/>
</dbReference>
<dbReference type="SUPFAM" id="SSF47336">
    <property type="entry name" value="ACP-like"/>
    <property type="match status" value="2"/>
</dbReference>
<dbReference type="Gene3D" id="3.30.300.30">
    <property type="match status" value="2"/>
</dbReference>
<keyword evidence="2" id="KW-0597">Phosphoprotein</keyword>
<dbReference type="InterPro" id="IPR009081">
    <property type="entry name" value="PP-bd_ACP"/>
</dbReference>
<dbReference type="Pfam" id="PF13193">
    <property type="entry name" value="AMP-binding_C"/>
    <property type="match status" value="2"/>
</dbReference>
<dbReference type="EMBL" id="NJAI01000013">
    <property type="protein sequence ID" value="PHM51782.1"/>
    <property type="molecule type" value="Genomic_DNA"/>
</dbReference>
<dbReference type="InterPro" id="IPR045851">
    <property type="entry name" value="AMP-bd_C_sf"/>
</dbReference>
<dbReference type="InterPro" id="IPR000873">
    <property type="entry name" value="AMP-dep_synth/lig_dom"/>
</dbReference>
<dbReference type="SMART" id="SM00823">
    <property type="entry name" value="PKS_PP"/>
    <property type="match status" value="2"/>
</dbReference>
<evidence type="ECO:0000313" key="4">
    <source>
        <dbReference type="EMBL" id="ARD69745.1"/>
    </source>
</evidence>
<proteinExistence type="predicted"/>
<evidence type="ECO:0000313" key="5">
    <source>
        <dbReference type="EMBL" id="PHM51782.1"/>
    </source>
</evidence>
<dbReference type="GO" id="GO:0003824">
    <property type="term" value="F:catalytic activity"/>
    <property type="evidence" value="ECO:0007669"/>
    <property type="project" value="InterPro"/>
</dbReference>
<dbReference type="InterPro" id="IPR025110">
    <property type="entry name" value="AMP-bd_C"/>
</dbReference>
<dbReference type="InterPro" id="IPR020845">
    <property type="entry name" value="AMP-binding_CS"/>
</dbReference>
<dbReference type="Pfam" id="PF00668">
    <property type="entry name" value="Condensation"/>
    <property type="match status" value="2"/>
</dbReference>
<evidence type="ECO:0000256" key="2">
    <source>
        <dbReference type="ARBA" id="ARBA00022553"/>
    </source>
</evidence>
<dbReference type="Gene3D" id="2.30.38.10">
    <property type="entry name" value="Luciferase, Domain 3"/>
    <property type="match status" value="2"/>
</dbReference>
<name>A0A1V0M4F2_XENHO</name>
<sequence length="2047" mass="230415">MTNFSRLDISVIKDKSLTERSGVDIGSLFNASAQTHSDKIALFDKHQRLTYRELDLAANKVANTLLADKVNTPVVVYIQRSIEAVIAIVGIAKAGLTYVPVDKTYSTQQLAFICQDCGAKQVMSDEALAQDIHCYLVDNILAHGRTTSIAENMMSHSAYIMYTSGSTGAPKGVLIPHSGITRLVINNNFLTPSEGECVAHCSSIGFDASTLELWYPLLNGGSVYVIDKHDVLDFACFEQQLKKVDTLWLTVALFNTIVTRHPQALSHIRKLLIGGDVLNIEIVRQFLNSEHCHLEVFLNGYGPTENTTFTTIYDIFKLAQQHTSVPIGKAISGTSLSIVDSDLNPVKEGEAGELIASGEGVALGYTCAEETKKKFYWVEGQRFYKTGDIVRQLSCGNLEFISRKDNEVKIRGFRVNLSQVEQIINTVPAVRICYVRPDTRYNHEALVAYIETSQDFLSTCEQTVRRHLQKKLPQYMIPNRFVVVDDIPMTRNGKADLKALELRIEQTAPSQHVVYGCAVSEAVARAFETTLVHANVHTDIHRGFFELGGNSLQIYALLGQIADKLGIQISISEFLLNDNIAALAKCITAKQAQHVAQPNEQISSELLSQLPISPAQKRLWYVEQISTKQHENLLTFGYRIHGPLNVEHLREACAALLAKHNVLQTSLKEDKGQLMQHVATSNVLDFEHLTGRRWKEIYQDEVQHTIELDGGSLIRFRLIEQQKHQFVLLVFSTHLVLDGWSVSLLIEQLGFNYQLLNSGQFLDYTPNFAYSKATYNMLNYRDSEQFVSDLAYWQTYLQDSPDPVIIPRTDVTLNQTSQITTHKNQFSVTLGRRLTALISQRAKEHNISLFGYLVYYYGVALCRFSALDEVLLAVPSANRDDAADIVGMFVNTIPVRLNYKQQPTLKQVHQNICECLCHAKAYLDEIKQHCAAQRIYVNLNCLQVGIAMQNTGHDKALTLVGCESQFMQLPIEKARFDLFAHCRLIDDQLEVSFEFDSEHIYLAYVEVIADIFKQQIRNSVEWDDESQTSQKLNLIAQNSHHVLKPTPLMNCLTLACQTAANEIAVIEQDNSYTFSQLASDVVRMQQFLQQRNMPSSSRIGVQIEPSYAYIVSIMAILSSECSFVPLDANYPQQRLEFIAEDAELVATIVTQPAEQSIYVGQLELSIMTNENLVTTDIHSNEACLLYTSGSTGVPKGVSICRDSILRLAQQPNFLKLNKNDRFLVASSPAFDASLLEIFVPLLNGISCSILTKQELLNYQTLEAQLISKKINTAWLTVSLFNDIYANYPQALAPFQNLLIGGDALQITTVRAFLSSSHCRLNQFVNGYGPTECTTFATWFNIFELQDKHTCVPIGKPINDTFVYILNTEKQSCRVGEVGEIAIGAPWLRPNYNKRAALNDEKFIINPNYDLDDCYYLYLTGDLARYNPDLDIEYIGRLDKLVKIRGNRVELGGINKVLSAHEYVANSHVCVVDNNGKSIYAYVVKGKHDITDNDLHSDVLTYLRHKLEPFQIPSAIIVVDEIPLTINGKVDQSKLPLQVGSVGCDYIAATTDTQKQLLTCWLQLLNSNQFCITDSFFDIGGHSLLVPKVINFVQSTLSKRLSFVDFLQHPTIKGLAEHIDSLTSDDVPSCIMIPTEYPSYPMTSQQLNLYFSHELSCHQALYNIPVGKRFTQHFNESQLQIALQQLLLRHRVLGATFEYDDNDELVMMCKQHTTLALKVYPVANEAEAITICKELAMKSFELDSDQLFECYYLPLADKVESLIFINIHHIIADEASIVSIYKALIALYNGDDLPASECDFMDFCWYQNSMIAQQNPQDNLLFWQDVFAGYNGLLKFTTQQRLQETNNEAFKTRFELSSAHTAKLTQLSQLTQASLFELSLAVYQLAVIQLTQKDDIVIGFPYSERAEHNLLDAVGYFVDIIPSRVQLVSPQHSVPELKEVIAQNRRFIQMRPTSQTIPFVPDVVRHEHYALLVQNAFSFHTGETTEVLGFDVELNNKYSRFDSVFNLTLNEQGGMAEVECVKDLYTQGTPSELFAAFTAVIEKINLGN</sequence>
<dbReference type="GO" id="GO:0044550">
    <property type="term" value="P:secondary metabolite biosynthetic process"/>
    <property type="evidence" value="ECO:0007669"/>
    <property type="project" value="TreeGrafter"/>
</dbReference>
<dbReference type="PANTHER" id="PTHR45527:SF1">
    <property type="entry name" value="FATTY ACID SYNTHASE"/>
    <property type="match status" value="1"/>
</dbReference>
<dbReference type="GO" id="GO:0005737">
    <property type="term" value="C:cytoplasm"/>
    <property type="evidence" value="ECO:0007669"/>
    <property type="project" value="TreeGrafter"/>
</dbReference>
<dbReference type="Gene3D" id="3.40.50.980">
    <property type="match status" value="4"/>
</dbReference>
<dbReference type="GO" id="GO:0043041">
    <property type="term" value="P:amino acid activation for nonribosomal peptide biosynthetic process"/>
    <property type="evidence" value="ECO:0007669"/>
    <property type="project" value="TreeGrafter"/>
</dbReference>
<dbReference type="InterPro" id="IPR036736">
    <property type="entry name" value="ACP-like_sf"/>
</dbReference>
<dbReference type="GO" id="GO:0031177">
    <property type="term" value="F:phosphopantetheine binding"/>
    <property type="evidence" value="ECO:0007669"/>
    <property type="project" value="InterPro"/>
</dbReference>
<dbReference type="PROSITE" id="PS50075">
    <property type="entry name" value="CARRIER"/>
    <property type="match status" value="2"/>
</dbReference>
<keyword evidence="1" id="KW-0596">Phosphopantetheine</keyword>
<feature type="domain" description="Carrier" evidence="3">
    <location>
        <begin position="1547"/>
        <end position="1622"/>
    </location>
</feature>
<gene>
    <name evidence="5" type="ORF">Xhom_04775</name>
</gene>
<dbReference type="Gene3D" id="1.10.1200.10">
    <property type="entry name" value="ACP-like"/>
    <property type="match status" value="2"/>
</dbReference>
<geneLocation type="plasmid" evidence="4">
    <name>unnamed2</name>
</geneLocation>
<dbReference type="PROSITE" id="PS00455">
    <property type="entry name" value="AMP_BINDING"/>
    <property type="match status" value="2"/>
</dbReference>
<dbReference type="Pfam" id="PF00501">
    <property type="entry name" value="AMP-binding"/>
    <property type="match status" value="2"/>
</dbReference>
<dbReference type="InterPro" id="IPR001242">
    <property type="entry name" value="Condensation_dom"/>
</dbReference>
<dbReference type="Proteomes" id="UP000225433">
    <property type="component" value="Unassembled WGS sequence"/>
</dbReference>
<organism evidence="4">
    <name type="scientific">Xenorhabdus hominickii</name>
    <dbReference type="NCBI Taxonomy" id="351679"/>
    <lineage>
        <taxon>Bacteria</taxon>
        <taxon>Pseudomonadati</taxon>
        <taxon>Pseudomonadota</taxon>
        <taxon>Gammaproteobacteria</taxon>
        <taxon>Enterobacterales</taxon>
        <taxon>Morganellaceae</taxon>
        <taxon>Xenorhabdus</taxon>
    </lineage>
</organism>
<feature type="domain" description="Carrier" evidence="3">
    <location>
        <begin position="513"/>
        <end position="591"/>
    </location>
</feature>
<reference evidence="4" key="1">
    <citation type="journal article" date="2017" name="J. Invertebr. Pathol.">
        <title>Identification and bacterial characteristics of Xenorhabdus hominickii ANU101 from an entomopathogenic nematode, Steinernema monticolum.</title>
        <authorList>
            <person name="Park Y."/>
            <person name="Kang S."/>
            <person name="Sadekuzzaman M."/>
            <person name="Kim H."/>
            <person name="Jung J.K."/>
            <person name="Kim Y."/>
        </authorList>
    </citation>
    <scope>NUCLEOTIDE SEQUENCE</scope>
    <source>
        <strain evidence="4">ANU101</strain>
        <plasmid evidence="4">unnamed2</plasmid>
    </source>
</reference>
<dbReference type="SUPFAM" id="SSF56801">
    <property type="entry name" value="Acetyl-CoA synthetase-like"/>
    <property type="match status" value="2"/>
</dbReference>
<keyword evidence="4" id="KW-0614">Plasmid</keyword>
<dbReference type="InterPro" id="IPR023213">
    <property type="entry name" value="CAT-like_dom_sf"/>
</dbReference>
<dbReference type="EMBL" id="KX517799">
    <property type="protein sequence ID" value="ARD69745.1"/>
    <property type="molecule type" value="Genomic_DNA"/>
</dbReference>
<protein>
    <submittedName>
        <fullName evidence="5">Amino acid adenylation</fullName>
    </submittedName>
    <submittedName>
        <fullName evidence="4">Surfactin synthase subunit 1</fullName>
    </submittedName>
</protein>